<name>A0A0W0YDJ6_9GAMM</name>
<dbReference type="PANTHER" id="PTHR43372">
    <property type="entry name" value="FATTY-ACID AMIDE HYDROLASE"/>
    <property type="match status" value="1"/>
</dbReference>
<comment type="caution">
    <text evidence="2">The sequence shown here is derived from an EMBL/GenBank/DDBJ whole genome shotgun (WGS) entry which is preliminary data.</text>
</comment>
<gene>
    <name evidence="2" type="ORF">Lsan_3458</name>
</gene>
<dbReference type="InterPro" id="IPR020556">
    <property type="entry name" value="Amidase_CS"/>
</dbReference>
<dbReference type="PROSITE" id="PS00571">
    <property type="entry name" value="AMIDASES"/>
    <property type="match status" value="1"/>
</dbReference>
<organism evidence="2 3">
    <name type="scientific">Legionella santicrucis</name>
    <dbReference type="NCBI Taxonomy" id="45074"/>
    <lineage>
        <taxon>Bacteria</taxon>
        <taxon>Pseudomonadati</taxon>
        <taxon>Pseudomonadota</taxon>
        <taxon>Gammaproteobacteria</taxon>
        <taxon>Legionellales</taxon>
        <taxon>Legionellaceae</taxon>
        <taxon>Legionella</taxon>
    </lineage>
</organism>
<dbReference type="EMBL" id="LNYU01000088">
    <property type="protein sequence ID" value="KTD54678.1"/>
    <property type="molecule type" value="Genomic_DNA"/>
</dbReference>
<dbReference type="InterPro" id="IPR052739">
    <property type="entry name" value="FAAH2"/>
</dbReference>
<dbReference type="STRING" id="45074.Lsan_3458"/>
<accession>A0A0W0YDJ6</accession>
<dbReference type="SUPFAM" id="SSF75304">
    <property type="entry name" value="Amidase signature (AS) enzymes"/>
    <property type="match status" value="1"/>
</dbReference>
<evidence type="ECO:0000313" key="3">
    <source>
        <dbReference type="Proteomes" id="UP000054703"/>
    </source>
</evidence>
<dbReference type="Gene3D" id="3.90.1300.10">
    <property type="entry name" value="Amidase signature (AS) domain"/>
    <property type="match status" value="1"/>
</dbReference>
<dbReference type="OrthoDB" id="8872210at2"/>
<reference evidence="2 3" key="1">
    <citation type="submission" date="2015-11" db="EMBL/GenBank/DDBJ databases">
        <title>Genomic analysis of 38 Legionella species identifies large and diverse effector repertoires.</title>
        <authorList>
            <person name="Burstein D."/>
            <person name="Amaro F."/>
            <person name="Zusman T."/>
            <person name="Lifshitz Z."/>
            <person name="Cohen O."/>
            <person name="Gilbert J.A."/>
            <person name="Pupko T."/>
            <person name="Shuman H.A."/>
            <person name="Segal G."/>
        </authorList>
    </citation>
    <scope>NUCLEOTIDE SEQUENCE [LARGE SCALE GENOMIC DNA]</scope>
    <source>
        <strain evidence="2 3">SC-63-C7</strain>
    </source>
</reference>
<dbReference type="RefSeq" id="WP_058515394.1">
    <property type="nucleotide sequence ID" value="NZ_CAAAIH010000023.1"/>
</dbReference>
<feature type="domain" description="Amidase" evidence="1">
    <location>
        <begin position="25"/>
        <end position="448"/>
    </location>
</feature>
<dbReference type="Proteomes" id="UP000054703">
    <property type="component" value="Unassembled WGS sequence"/>
</dbReference>
<protein>
    <submittedName>
        <fullName evidence="2">Amidase</fullName>
    </submittedName>
</protein>
<evidence type="ECO:0000313" key="2">
    <source>
        <dbReference type="EMBL" id="KTD54678.1"/>
    </source>
</evidence>
<dbReference type="Pfam" id="PF01425">
    <property type="entry name" value="Amidase"/>
    <property type="match status" value="1"/>
</dbReference>
<dbReference type="InterPro" id="IPR036928">
    <property type="entry name" value="AS_sf"/>
</dbReference>
<proteinExistence type="predicted"/>
<dbReference type="AlphaFoldDB" id="A0A0W0YDJ6"/>
<evidence type="ECO:0000259" key="1">
    <source>
        <dbReference type="Pfam" id="PF01425"/>
    </source>
</evidence>
<keyword evidence="3" id="KW-1185">Reference proteome</keyword>
<sequence length="473" mass="51404">MYDLIKQPAYKIVELIKTKVVSSEEVTRAFLDRIQEVNSSLNAVIQIDEEQSLQNARKADAAIAREEVLGPLHGLPITIKDTIDIFGYKNTYGSHLYNDYIPEREGTCVTRLRAAGAVILGVTNSPELLTAYESDNLIYGKTNNPYDLNRTSGGSSGGEAAIISANGSPLGLGTDGGGSIRVPAHFCGISGLKPTQGLIPLTGIALPGAGAGCLQAFGTCGPMARFVDDLTLALSVLSGPDEFDPTSPPITIGNPFKVDVNTLKIAYFIDNGIVTPSKDIIDATLNAVRVLADLGAKIEEARPENIENTFELHWEPFFTLCDAGETVNSFLRGLSINNISPLRMQFNQDAKKYHLSTAQLNQRFAEIAKFKWDTYRFLNQYDLIICPPCATTAKLHGQCLNEIKDFTYTMSFNNSGSPAAVIPFATSQNGLPIGVQIISNLWKDHMVLAVAKVLEDYYHSKMNVKNSSSCQIV</sequence>
<dbReference type="PANTHER" id="PTHR43372:SF4">
    <property type="entry name" value="FATTY-ACID AMIDE HYDROLASE 2"/>
    <property type="match status" value="1"/>
</dbReference>
<dbReference type="InterPro" id="IPR023631">
    <property type="entry name" value="Amidase_dom"/>
</dbReference>
<dbReference type="PATRIC" id="fig|45074.5.peg.3718"/>
<dbReference type="GO" id="GO:0012505">
    <property type="term" value="C:endomembrane system"/>
    <property type="evidence" value="ECO:0007669"/>
    <property type="project" value="TreeGrafter"/>
</dbReference>